<reference evidence="1" key="1">
    <citation type="journal article" date="2011" name="PLoS Biol.">
        <title>Gene gain and loss during evolution of obligate parasitism in the white rust pathogen of Arabidopsis thaliana.</title>
        <authorList>
            <person name="Kemen E."/>
            <person name="Gardiner A."/>
            <person name="Schultz-Larsen T."/>
            <person name="Kemen A.C."/>
            <person name="Balmuth A.L."/>
            <person name="Robert-Seilaniantz A."/>
            <person name="Bailey K."/>
            <person name="Holub E."/>
            <person name="Studholme D.J."/>
            <person name="Maclean D."/>
            <person name="Jones J.D."/>
        </authorList>
    </citation>
    <scope>NUCLEOTIDE SEQUENCE</scope>
</reference>
<organism evidence="1">
    <name type="scientific">Albugo laibachii Nc14</name>
    <dbReference type="NCBI Taxonomy" id="890382"/>
    <lineage>
        <taxon>Eukaryota</taxon>
        <taxon>Sar</taxon>
        <taxon>Stramenopiles</taxon>
        <taxon>Oomycota</taxon>
        <taxon>Peronosporomycetes</taxon>
        <taxon>Albuginales</taxon>
        <taxon>Albuginaceae</taxon>
        <taxon>Albugo</taxon>
    </lineage>
</organism>
<dbReference type="AlphaFoldDB" id="F0WN04"/>
<reference evidence="1" key="2">
    <citation type="submission" date="2011-02" db="EMBL/GenBank/DDBJ databases">
        <authorList>
            <person name="MacLean D."/>
        </authorList>
    </citation>
    <scope>NUCLEOTIDE SEQUENCE</scope>
</reference>
<gene>
    <name evidence="1" type="primary">AlNc14C164G7840</name>
    <name evidence="1" type="ORF">ALNC14_088340</name>
</gene>
<protein>
    <submittedName>
        <fullName evidence="1">AlNc14C164G7840 protein</fullName>
    </submittedName>
</protein>
<name>F0WN04_9STRA</name>
<evidence type="ECO:0000313" key="1">
    <source>
        <dbReference type="EMBL" id="CCA22691.1"/>
    </source>
</evidence>
<dbReference type="HOGENOM" id="CLU_1211649_0_0_1"/>
<sequence length="229" mass="26411">MWAKVSKERKKCDFLGRTHCLLLQENLPELWILGCLRCLAPGKNDERYLVSKPATANQQWALRYTSTAKREDVLHKCSSSCGIVLWGSEIHCLVARLYNFTQAETSHSASFAGFDYFELRVEHMKSNMQMCSSCVRSNIDSHFENTEENKTHSSIFTKFLQQEDRKMPTDLSNFSRRLFSDPLQFEKSSVSASEKGWTTQYHCVHQVADFCSQNKYRSALDRAASIMNH</sequence>
<accession>F0WN04</accession>
<dbReference type="EMBL" id="FR824209">
    <property type="protein sequence ID" value="CCA22691.1"/>
    <property type="molecule type" value="Genomic_DNA"/>
</dbReference>
<proteinExistence type="predicted"/>